<dbReference type="WBParaSite" id="jg19315">
    <property type="protein sequence ID" value="jg19315"/>
    <property type="gene ID" value="jg19315"/>
</dbReference>
<evidence type="ECO:0000259" key="1">
    <source>
        <dbReference type="PROSITE" id="PS50053"/>
    </source>
</evidence>
<dbReference type="Pfam" id="PF00240">
    <property type="entry name" value="ubiquitin"/>
    <property type="match status" value="1"/>
</dbReference>
<organism evidence="2 3">
    <name type="scientific">Ditylenchus dipsaci</name>
    <dbReference type="NCBI Taxonomy" id="166011"/>
    <lineage>
        <taxon>Eukaryota</taxon>
        <taxon>Metazoa</taxon>
        <taxon>Ecdysozoa</taxon>
        <taxon>Nematoda</taxon>
        <taxon>Chromadorea</taxon>
        <taxon>Rhabditida</taxon>
        <taxon>Tylenchina</taxon>
        <taxon>Tylenchomorpha</taxon>
        <taxon>Sphaerularioidea</taxon>
        <taxon>Anguinidae</taxon>
        <taxon>Anguininae</taxon>
        <taxon>Ditylenchus</taxon>
    </lineage>
</organism>
<proteinExistence type="predicted"/>
<dbReference type="SMART" id="SM00213">
    <property type="entry name" value="UBQ"/>
    <property type="match status" value="1"/>
</dbReference>
<protein>
    <submittedName>
        <fullName evidence="3">Ubiquitin-like domain-containing protein</fullName>
    </submittedName>
</protein>
<feature type="domain" description="Ubiquitin-like" evidence="1">
    <location>
        <begin position="29"/>
        <end position="105"/>
    </location>
</feature>
<dbReference type="Proteomes" id="UP000887574">
    <property type="component" value="Unplaced"/>
</dbReference>
<dbReference type="AlphaFoldDB" id="A0A915DGV1"/>
<dbReference type="PROSITE" id="PS50053">
    <property type="entry name" value="UBIQUITIN_2"/>
    <property type="match status" value="1"/>
</dbReference>
<keyword evidence="2" id="KW-1185">Reference proteome</keyword>
<dbReference type="SUPFAM" id="SSF54236">
    <property type="entry name" value="Ubiquitin-like"/>
    <property type="match status" value="1"/>
</dbReference>
<evidence type="ECO:0000313" key="3">
    <source>
        <dbReference type="WBParaSite" id="jg19315"/>
    </source>
</evidence>
<reference evidence="3" key="1">
    <citation type="submission" date="2022-11" db="UniProtKB">
        <authorList>
            <consortium name="WormBaseParasite"/>
        </authorList>
    </citation>
    <scope>IDENTIFICATION</scope>
</reference>
<evidence type="ECO:0000313" key="2">
    <source>
        <dbReference type="Proteomes" id="UP000887574"/>
    </source>
</evidence>
<name>A0A915DGV1_9BILA</name>
<dbReference type="InterPro" id="IPR029071">
    <property type="entry name" value="Ubiquitin-like_domsf"/>
</dbReference>
<dbReference type="InterPro" id="IPR000626">
    <property type="entry name" value="Ubiquitin-like_dom"/>
</dbReference>
<accession>A0A915DGV1</accession>
<sequence length="211" mass="24533">MASIERNNSSSSDFTQDTLGHENCDDQEIVVFFKTFREEMLSLTVRRMYTVQRVKIKLSHLTNVPLNQIRLSLFGYGKLDVNKTLNYYYIQNGATIVLQFRSPRNSISVVGRKLQKLTGKNKKLRWDDEDSADMQSLRLYSRPLTEAELEAKYKQLEKSENYQKASLNEKVLYRTKSVDHQRNTENIGYSNSSVHHSNQFGSESTYVGFHQ</sequence>
<dbReference type="CDD" id="cd17039">
    <property type="entry name" value="Ubl_ubiquitin_like"/>
    <property type="match status" value="1"/>
</dbReference>
<dbReference type="Gene3D" id="3.10.20.90">
    <property type="entry name" value="Phosphatidylinositol 3-kinase Catalytic Subunit, Chain A, domain 1"/>
    <property type="match status" value="1"/>
</dbReference>